<accession>A0A7C1FYG6</accession>
<comment type="caution">
    <text evidence="2">The sequence shown here is derived from an EMBL/GenBank/DDBJ whole genome shotgun (WGS) entry which is preliminary data.</text>
</comment>
<dbReference type="PANTHER" id="PTHR46825:SF9">
    <property type="entry name" value="BETA-LACTAMASE-RELATED DOMAIN-CONTAINING PROTEIN"/>
    <property type="match status" value="1"/>
</dbReference>
<dbReference type="PANTHER" id="PTHR46825">
    <property type="entry name" value="D-ALANYL-D-ALANINE-CARBOXYPEPTIDASE/ENDOPEPTIDASE AMPH"/>
    <property type="match status" value="1"/>
</dbReference>
<evidence type="ECO:0000313" key="2">
    <source>
        <dbReference type="EMBL" id="HEF66267.1"/>
    </source>
</evidence>
<organism evidence="2">
    <name type="scientific">Thermomicrobium roseum</name>
    <dbReference type="NCBI Taxonomy" id="500"/>
    <lineage>
        <taxon>Bacteria</taxon>
        <taxon>Pseudomonadati</taxon>
        <taxon>Thermomicrobiota</taxon>
        <taxon>Thermomicrobia</taxon>
        <taxon>Thermomicrobiales</taxon>
        <taxon>Thermomicrobiaceae</taxon>
        <taxon>Thermomicrobium</taxon>
    </lineage>
</organism>
<evidence type="ECO:0000259" key="1">
    <source>
        <dbReference type="Pfam" id="PF00144"/>
    </source>
</evidence>
<dbReference type="SUPFAM" id="SSF56601">
    <property type="entry name" value="beta-lactamase/transpeptidase-like"/>
    <property type="match status" value="1"/>
</dbReference>
<reference evidence="2" key="1">
    <citation type="journal article" date="2020" name="mSystems">
        <title>Genome- and Community-Level Interaction Insights into Carbon Utilization and Element Cycling Functions of Hydrothermarchaeota in Hydrothermal Sediment.</title>
        <authorList>
            <person name="Zhou Z."/>
            <person name="Liu Y."/>
            <person name="Xu W."/>
            <person name="Pan J."/>
            <person name="Luo Z.H."/>
            <person name="Li M."/>
        </authorList>
    </citation>
    <scope>NUCLEOTIDE SEQUENCE [LARGE SCALE GENOMIC DNA]</scope>
    <source>
        <strain evidence="2">SpSt-222</strain>
    </source>
</reference>
<dbReference type="EMBL" id="DSJL01000011">
    <property type="protein sequence ID" value="HEF66267.1"/>
    <property type="molecule type" value="Genomic_DNA"/>
</dbReference>
<dbReference type="Pfam" id="PF00144">
    <property type="entry name" value="Beta-lactamase"/>
    <property type="match status" value="1"/>
</dbReference>
<dbReference type="InterPro" id="IPR012338">
    <property type="entry name" value="Beta-lactam/transpept-like"/>
</dbReference>
<dbReference type="InterPro" id="IPR001466">
    <property type="entry name" value="Beta-lactam-related"/>
</dbReference>
<proteinExistence type="predicted"/>
<dbReference type="InterPro" id="IPR050491">
    <property type="entry name" value="AmpC-like"/>
</dbReference>
<dbReference type="AlphaFoldDB" id="A0A7C1FYG6"/>
<dbReference type="Gene3D" id="3.40.710.10">
    <property type="entry name" value="DD-peptidase/beta-lactamase superfamily"/>
    <property type="match status" value="1"/>
</dbReference>
<feature type="domain" description="Beta-lactamase-related" evidence="1">
    <location>
        <begin position="8"/>
        <end position="324"/>
    </location>
</feature>
<dbReference type="GO" id="GO:0016787">
    <property type="term" value="F:hydrolase activity"/>
    <property type="evidence" value="ECO:0007669"/>
    <property type="project" value="UniProtKB-KW"/>
</dbReference>
<name>A0A7C1FYG6_THERO</name>
<keyword evidence="2" id="KW-0378">Hydrolase</keyword>
<protein>
    <submittedName>
        <fullName evidence="2">Class A beta-lactamase-related serine hydrolase</fullName>
    </submittedName>
</protein>
<gene>
    <name evidence="2" type="ORF">ENP47_11835</name>
</gene>
<sequence length="450" mass="49496">MGQEPTLRDVVEKICAQRGVPGMAVGLLTEAGREIVTYGVASVETRCPVRRDTLFQIGSITKVFLATVAMQLVEQGLVALDEPVAASVPELQLADPRARDTITLRHLLTHTSGIEGDRFDDYGYGDDALSRYVASLANARQIHAPGQHWSYCNSGFSVAGRLIEIKTGQTFETAMRERLFQRLGLERSFFFAQDVLGYPFACGHRTSENGTVEVVRDFALPRTVHPAGGIWATIDDLLSFAAFHLGLLRLSDPPLSPEGVELMQKPQVAAGNWADAYGFGWAIWSVGDTRLIGHGGSTNGFQAHVVLLPEQRVAIASLTNHESGSAAIYELETWILAERFGIQVPNPRSVTVGEAELARLAGTYEYPLARVTVRPAAGGLWLETVQTRGLSREQHERQLPPLFLRPIGRSVFTAGPARVVPNRVDFVFDGDSERPRWIRVFGRLAERVER</sequence>